<dbReference type="Gene3D" id="3.40.930.10">
    <property type="entry name" value="Mannitol-specific EII, Chain A"/>
    <property type="match status" value="1"/>
</dbReference>
<dbReference type="Pfam" id="PF00359">
    <property type="entry name" value="PTS_EIIA_2"/>
    <property type="match status" value="1"/>
</dbReference>
<dbReference type="RefSeq" id="WP_095415237.1">
    <property type="nucleotide sequence ID" value="NZ_CP018477.1"/>
</dbReference>
<gene>
    <name evidence="2" type="ORF">THTE_2472</name>
</gene>
<dbReference type="InterPro" id="IPR002178">
    <property type="entry name" value="PTS_EIIA_type-2_dom"/>
</dbReference>
<dbReference type="InterPro" id="IPR051541">
    <property type="entry name" value="PTS_SugarTrans_NitroReg"/>
</dbReference>
<dbReference type="SUPFAM" id="SSF55804">
    <property type="entry name" value="Phoshotransferase/anion transport protein"/>
    <property type="match status" value="1"/>
</dbReference>
<dbReference type="AlphaFoldDB" id="A0A286RGI4"/>
<dbReference type="OrthoDB" id="95460at2"/>
<organism evidence="2 3">
    <name type="scientific">Thermogutta terrifontis</name>
    <dbReference type="NCBI Taxonomy" id="1331910"/>
    <lineage>
        <taxon>Bacteria</taxon>
        <taxon>Pseudomonadati</taxon>
        <taxon>Planctomycetota</taxon>
        <taxon>Planctomycetia</taxon>
        <taxon>Pirellulales</taxon>
        <taxon>Thermoguttaceae</taxon>
        <taxon>Thermogutta</taxon>
    </lineage>
</organism>
<dbReference type="EMBL" id="CP018477">
    <property type="protein sequence ID" value="ASV75074.1"/>
    <property type="molecule type" value="Genomic_DNA"/>
</dbReference>
<dbReference type="PROSITE" id="PS51094">
    <property type="entry name" value="PTS_EIIA_TYPE_2"/>
    <property type="match status" value="1"/>
</dbReference>
<dbReference type="PANTHER" id="PTHR47738:SF1">
    <property type="entry name" value="NITROGEN REGULATORY PROTEIN"/>
    <property type="match status" value="1"/>
</dbReference>
<sequence length="267" mass="30058">MDSLLDALQEGRLIELPEGADKIAALRLLARILEAIPTLPAGLDIEGLVLERERTADTSLGKGWACPHARVSFEGDLLCVVGWSPHGIQYNAKDQAPVTIITMYLVPENQRNQYLREVSLLAKAIQNYPGWEKINEAREINEVRDRLLDLISSAKEMVGPDSRARMIRLQRPRIEPTPITDLSNLIIEPVMLVVGPDFKPIILTQHAGLARYLETVAGLAERIETDGYFQNGGWRIIRRSKMVYQNGRVMYDCLAITTRRKDFPSES</sequence>
<evidence type="ECO:0000259" key="1">
    <source>
        <dbReference type="PROSITE" id="PS51094"/>
    </source>
</evidence>
<dbReference type="KEGG" id="ttf:THTE_2472"/>
<dbReference type="GO" id="GO:0030295">
    <property type="term" value="F:protein kinase activator activity"/>
    <property type="evidence" value="ECO:0007669"/>
    <property type="project" value="TreeGrafter"/>
</dbReference>
<accession>A0A286RGI4</accession>
<evidence type="ECO:0000313" key="3">
    <source>
        <dbReference type="Proteomes" id="UP000215086"/>
    </source>
</evidence>
<protein>
    <submittedName>
        <fullName evidence="2">Nitrogen regulatory IIA protein</fullName>
    </submittedName>
</protein>
<dbReference type="PANTHER" id="PTHR47738">
    <property type="entry name" value="PTS SYSTEM FRUCTOSE-LIKE EIIA COMPONENT-RELATED"/>
    <property type="match status" value="1"/>
</dbReference>
<evidence type="ECO:0000313" key="2">
    <source>
        <dbReference type="EMBL" id="ASV75074.1"/>
    </source>
</evidence>
<feature type="domain" description="PTS EIIA type-2" evidence="1">
    <location>
        <begin position="6"/>
        <end position="154"/>
    </location>
</feature>
<dbReference type="Proteomes" id="UP000215086">
    <property type="component" value="Chromosome"/>
</dbReference>
<keyword evidence="3" id="KW-1185">Reference proteome</keyword>
<reference evidence="2 3" key="1">
    <citation type="journal article" name="Front. Microbiol.">
        <title>Sugar Metabolism of the First Thermophilic Planctomycete Thermogutta terrifontis: Comparative Genomic and Transcriptomic Approaches.</title>
        <authorList>
            <person name="Elcheninov A.G."/>
            <person name="Menzel P."/>
            <person name="Gudbergsdottir S.R."/>
            <person name="Slesarev A.I."/>
            <person name="Kadnikov V.V."/>
            <person name="Krogh A."/>
            <person name="Bonch-Osmolovskaya E.A."/>
            <person name="Peng X."/>
            <person name="Kublanov I.V."/>
        </authorList>
    </citation>
    <scope>NUCLEOTIDE SEQUENCE [LARGE SCALE GENOMIC DNA]</scope>
    <source>
        <strain evidence="2 3">R1</strain>
    </source>
</reference>
<proteinExistence type="predicted"/>
<name>A0A286RGI4_9BACT</name>
<dbReference type="InterPro" id="IPR016152">
    <property type="entry name" value="PTrfase/Anion_transptr"/>
</dbReference>